<dbReference type="AlphaFoldDB" id="A0A2T7PJB7"/>
<comment type="caution">
    <text evidence="2">The sequence shown here is derived from an EMBL/GenBank/DDBJ whole genome shotgun (WGS) entry which is preliminary data.</text>
</comment>
<evidence type="ECO:0000313" key="3">
    <source>
        <dbReference type="Proteomes" id="UP000245119"/>
    </source>
</evidence>
<proteinExistence type="predicted"/>
<keyword evidence="3" id="KW-1185">Reference proteome</keyword>
<keyword evidence="1" id="KW-1133">Transmembrane helix</keyword>
<name>A0A2T7PJB7_POMCA</name>
<feature type="transmembrane region" description="Helical" evidence="1">
    <location>
        <begin position="32"/>
        <end position="53"/>
    </location>
</feature>
<sequence>MFPLPSILLPAADAWALMTIDGEDGGTRGGATVRLGVSSMLTTLMAMAVLLWLKV</sequence>
<dbReference type="Proteomes" id="UP000245119">
    <property type="component" value="Linkage Group LG3"/>
</dbReference>
<protein>
    <submittedName>
        <fullName evidence="2">Uncharacterized protein</fullName>
    </submittedName>
</protein>
<accession>A0A2T7PJB7</accession>
<gene>
    <name evidence="2" type="ORF">C0Q70_04782</name>
</gene>
<reference evidence="2 3" key="1">
    <citation type="submission" date="2018-04" db="EMBL/GenBank/DDBJ databases">
        <title>The genome of golden apple snail Pomacea canaliculata provides insight into stress tolerance and invasive adaptation.</title>
        <authorList>
            <person name="Liu C."/>
            <person name="Liu B."/>
            <person name="Ren Y."/>
            <person name="Zhang Y."/>
            <person name="Wang H."/>
            <person name="Li S."/>
            <person name="Jiang F."/>
            <person name="Yin L."/>
            <person name="Zhang G."/>
            <person name="Qian W."/>
            <person name="Fan W."/>
        </authorList>
    </citation>
    <scope>NUCLEOTIDE SEQUENCE [LARGE SCALE GENOMIC DNA]</scope>
    <source>
        <strain evidence="2">SZHN2017</strain>
        <tissue evidence="2">Muscle</tissue>
    </source>
</reference>
<evidence type="ECO:0000256" key="1">
    <source>
        <dbReference type="SAM" id="Phobius"/>
    </source>
</evidence>
<evidence type="ECO:0000313" key="2">
    <source>
        <dbReference type="EMBL" id="PVD33526.1"/>
    </source>
</evidence>
<keyword evidence="1" id="KW-0812">Transmembrane</keyword>
<dbReference type="EMBL" id="PZQS01000003">
    <property type="protein sequence ID" value="PVD33526.1"/>
    <property type="molecule type" value="Genomic_DNA"/>
</dbReference>
<organism evidence="2 3">
    <name type="scientific">Pomacea canaliculata</name>
    <name type="common">Golden apple snail</name>
    <dbReference type="NCBI Taxonomy" id="400727"/>
    <lineage>
        <taxon>Eukaryota</taxon>
        <taxon>Metazoa</taxon>
        <taxon>Spiralia</taxon>
        <taxon>Lophotrochozoa</taxon>
        <taxon>Mollusca</taxon>
        <taxon>Gastropoda</taxon>
        <taxon>Caenogastropoda</taxon>
        <taxon>Architaenioglossa</taxon>
        <taxon>Ampullarioidea</taxon>
        <taxon>Ampullariidae</taxon>
        <taxon>Pomacea</taxon>
    </lineage>
</organism>
<keyword evidence="1" id="KW-0472">Membrane</keyword>